<dbReference type="Proteomes" id="UP000299102">
    <property type="component" value="Unassembled WGS sequence"/>
</dbReference>
<accession>A0A4C1X6P2</accession>
<dbReference type="AlphaFoldDB" id="A0A4C1X6P2"/>
<proteinExistence type="predicted"/>
<protein>
    <submittedName>
        <fullName evidence="2">Uncharacterized protein</fullName>
    </submittedName>
</protein>
<evidence type="ECO:0000256" key="1">
    <source>
        <dbReference type="SAM" id="MobiDB-lite"/>
    </source>
</evidence>
<name>A0A4C1X6P2_EUMVA</name>
<dbReference type="EMBL" id="BGZK01000761">
    <property type="protein sequence ID" value="GBP59441.1"/>
    <property type="molecule type" value="Genomic_DNA"/>
</dbReference>
<keyword evidence="3" id="KW-1185">Reference proteome</keyword>
<evidence type="ECO:0000313" key="3">
    <source>
        <dbReference type="Proteomes" id="UP000299102"/>
    </source>
</evidence>
<reference evidence="2 3" key="1">
    <citation type="journal article" date="2019" name="Commun. Biol.">
        <title>The bagworm genome reveals a unique fibroin gene that provides high tensile strength.</title>
        <authorList>
            <person name="Kono N."/>
            <person name="Nakamura H."/>
            <person name="Ohtoshi R."/>
            <person name="Tomita M."/>
            <person name="Numata K."/>
            <person name="Arakawa K."/>
        </authorList>
    </citation>
    <scope>NUCLEOTIDE SEQUENCE [LARGE SCALE GENOMIC DNA]</scope>
</reference>
<comment type="caution">
    <text evidence="2">The sequence shown here is derived from an EMBL/GenBank/DDBJ whole genome shotgun (WGS) entry which is preliminary data.</text>
</comment>
<gene>
    <name evidence="2" type="ORF">EVAR_80768_1</name>
</gene>
<sequence length="136" mass="14829">MFLAGRSRSRRSHVQLRQSRVIALGPRSGDVHDVQGTRRNPVAPSFGRHGPVVGHVTALNPGQRWRTKIPATHDSRNAGLPNPGVIGSTPIVVHVIATPSSADVTRSVAEVLKCPKKNYRPTSKEKEVPYSERTLC</sequence>
<evidence type="ECO:0000313" key="2">
    <source>
        <dbReference type="EMBL" id="GBP59441.1"/>
    </source>
</evidence>
<organism evidence="2 3">
    <name type="scientific">Eumeta variegata</name>
    <name type="common">Bagworm moth</name>
    <name type="synonym">Eumeta japonica</name>
    <dbReference type="NCBI Taxonomy" id="151549"/>
    <lineage>
        <taxon>Eukaryota</taxon>
        <taxon>Metazoa</taxon>
        <taxon>Ecdysozoa</taxon>
        <taxon>Arthropoda</taxon>
        <taxon>Hexapoda</taxon>
        <taxon>Insecta</taxon>
        <taxon>Pterygota</taxon>
        <taxon>Neoptera</taxon>
        <taxon>Endopterygota</taxon>
        <taxon>Lepidoptera</taxon>
        <taxon>Glossata</taxon>
        <taxon>Ditrysia</taxon>
        <taxon>Tineoidea</taxon>
        <taxon>Psychidae</taxon>
        <taxon>Oiketicinae</taxon>
        <taxon>Eumeta</taxon>
    </lineage>
</organism>
<feature type="region of interest" description="Disordered" evidence="1">
    <location>
        <begin position="27"/>
        <end position="56"/>
    </location>
</feature>